<evidence type="ECO:0000256" key="5">
    <source>
        <dbReference type="ARBA" id="ARBA00048432"/>
    </source>
</evidence>
<keyword evidence="1" id="KW-0547">Nucleotide-binding</keyword>
<dbReference type="CDD" id="cd18039">
    <property type="entry name" value="DEXXQc_UPF1"/>
    <property type="match status" value="1"/>
</dbReference>
<dbReference type="InterPro" id="IPR047187">
    <property type="entry name" value="SF1_C_Upf1"/>
</dbReference>
<comment type="catalytic activity">
    <reaction evidence="5">
        <text>ATP + H2O = ADP + phosphate + H(+)</text>
        <dbReference type="Rhea" id="RHEA:13065"/>
        <dbReference type="ChEBI" id="CHEBI:15377"/>
        <dbReference type="ChEBI" id="CHEBI:15378"/>
        <dbReference type="ChEBI" id="CHEBI:30616"/>
        <dbReference type="ChEBI" id="CHEBI:43474"/>
        <dbReference type="ChEBI" id="CHEBI:456216"/>
        <dbReference type="EC" id="3.6.4.12"/>
    </reaction>
    <physiologicalReaction direction="left-to-right" evidence="5">
        <dbReference type="Rhea" id="RHEA:13066"/>
    </physiologicalReaction>
</comment>
<dbReference type="Pfam" id="PF13087">
    <property type="entry name" value="AAA_12"/>
    <property type="match status" value="1"/>
</dbReference>
<feature type="non-terminal residue" evidence="7">
    <location>
        <position position="694"/>
    </location>
</feature>
<dbReference type="GO" id="GO:0016787">
    <property type="term" value="F:hydrolase activity"/>
    <property type="evidence" value="ECO:0007669"/>
    <property type="project" value="UniProtKB-KW"/>
</dbReference>
<dbReference type="GO" id="GO:0000184">
    <property type="term" value="P:nuclear-transcribed mRNA catabolic process, nonsense-mediated decay"/>
    <property type="evidence" value="ECO:0007669"/>
    <property type="project" value="TreeGrafter"/>
</dbReference>
<keyword evidence="3" id="KW-0347">Helicase</keyword>
<dbReference type="GO" id="GO:0003724">
    <property type="term" value="F:RNA helicase activity"/>
    <property type="evidence" value="ECO:0007669"/>
    <property type="project" value="TreeGrafter"/>
</dbReference>
<dbReference type="GO" id="GO:0005737">
    <property type="term" value="C:cytoplasm"/>
    <property type="evidence" value="ECO:0007669"/>
    <property type="project" value="TreeGrafter"/>
</dbReference>
<dbReference type="SMART" id="SM00487">
    <property type="entry name" value="DEXDc"/>
    <property type="match status" value="1"/>
</dbReference>
<dbReference type="EMBL" id="OC854704">
    <property type="protein sequence ID" value="CAD7620106.1"/>
    <property type="molecule type" value="Genomic_DNA"/>
</dbReference>
<dbReference type="InterPro" id="IPR045055">
    <property type="entry name" value="DNA2/NAM7-like"/>
</dbReference>
<dbReference type="InterPro" id="IPR014001">
    <property type="entry name" value="Helicase_ATP-bd"/>
</dbReference>
<sequence length="694" mass="78618">MSDDYGRDKDLHGIPSYFPKNFVLQNIPISVECKRCKENNLFRIGFVLEDLYEFDDGFKIYDTDTSSIGCPEVPLLIQSKMISLFPSVDVFNYTADIDGAHEHTTLPTIRSKFTLKTYFETFIPLIEAEANREREIKEAMKQENVTLRCYDGYEMRLDLLEESIRLQDMMKYAVEKMTWYEKRSEISKVVDSSGECMNNGKKKSTGIMHTVLTGDIIQRKIAKNQSIPSNIDGNTILTPPGFPKLNTSQLVAIEAALSSTNLTLVQGPPGTGKTLVSSAIVYNFVKAQKRKVFIIAPSNTAVDQLAIKINNTGLKVLRVVSKRKEEEASEVDYLSMHVLVNELVSEEVKNKYGNKHGNVPDSYTAVAQEELIKSADVICCTCVTAGQKLFNKHNFPIVLIDEAVQCTEPLTLIPCMYNCEKLILVGDHKQLGPTVLNKEAIKSGFKQSLFERMLSLNVMAYLLSIQYRMNSSLCEFPNEYFYNGYLRTASKDVENMDKDNSMTYDNSNVMSFNSSSIPDKLTNLNSINFFYATYCKEEISQNGTSYINKGEGVIVENIIKYLFRNGVMEQQIGVITPYEGQRSYILNKMVETGNLEISNVDGFQGREKDYIIVSLVRSNSFQGIGFVADKRRMNVTLTRAKYGLIVIGNPFTLYKNRFWGDFLEFYSKKGQIYEGNISNLRGVSLKEIINEETE</sequence>
<dbReference type="AlphaFoldDB" id="A0A7R9PTK6"/>
<dbReference type="GO" id="GO:0005524">
    <property type="term" value="F:ATP binding"/>
    <property type="evidence" value="ECO:0007669"/>
    <property type="project" value="UniProtKB-KW"/>
</dbReference>
<dbReference type="PANTHER" id="PTHR10887:SF317">
    <property type="entry name" value="ATP-DEPENDENT RNA HELICASE ECM32-RELATED"/>
    <property type="match status" value="1"/>
</dbReference>
<dbReference type="GO" id="GO:0003678">
    <property type="term" value="F:DNA helicase activity"/>
    <property type="evidence" value="ECO:0007669"/>
    <property type="project" value="UniProtKB-EC"/>
</dbReference>
<keyword evidence="2" id="KW-0378">Hydrolase</keyword>
<keyword evidence="4" id="KW-0067">ATP-binding</keyword>
<dbReference type="FunFam" id="3.40.50.300:FF:000326">
    <property type="entry name" value="P-loop containing nucleoside triphosphate hydrolase"/>
    <property type="match status" value="1"/>
</dbReference>
<dbReference type="Proteomes" id="UP000759131">
    <property type="component" value="Unassembled WGS sequence"/>
</dbReference>
<dbReference type="PANTHER" id="PTHR10887">
    <property type="entry name" value="DNA2/NAM7 HELICASE FAMILY"/>
    <property type="match status" value="1"/>
</dbReference>
<evidence type="ECO:0000256" key="1">
    <source>
        <dbReference type="ARBA" id="ARBA00022741"/>
    </source>
</evidence>
<dbReference type="SUPFAM" id="SSF52540">
    <property type="entry name" value="P-loop containing nucleoside triphosphate hydrolases"/>
    <property type="match status" value="1"/>
</dbReference>
<dbReference type="Gene3D" id="3.40.50.300">
    <property type="entry name" value="P-loop containing nucleotide triphosphate hydrolases"/>
    <property type="match status" value="2"/>
</dbReference>
<dbReference type="InterPro" id="IPR027417">
    <property type="entry name" value="P-loop_NTPase"/>
</dbReference>
<evidence type="ECO:0000313" key="8">
    <source>
        <dbReference type="Proteomes" id="UP000759131"/>
    </source>
</evidence>
<name>A0A7R9PTK6_9ACAR</name>
<reference evidence="7" key="1">
    <citation type="submission" date="2020-11" db="EMBL/GenBank/DDBJ databases">
        <authorList>
            <person name="Tran Van P."/>
        </authorList>
    </citation>
    <scope>NUCLEOTIDE SEQUENCE</scope>
</reference>
<dbReference type="CDD" id="cd18808">
    <property type="entry name" value="SF1_C_Upf1"/>
    <property type="match status" value="1"/>
</dbReference>
<evidence type="ECO:0000256" key="2">
    <source>
        <dbReference type="ARBA" id="ARBA00022801"/>
    </source>
</evidence>
<accession>A0A7R9PTK6</accession>
<organism evidence="7">
    <name type="scientific">Medioppia subpectinata</name>
    <dbReference type="NCBI Taxonomy" id="1979941"/>
    <lineage>
        <taxon>Eukaryota</taxon>
        <taxon>Metazoa</taxon>
        <taxon>Ecdysozoa</taxon>
        <taxon>Arthropoda</taxon>
        <taxon>Chelicerata</taxon>
        <taxon>Arachnida</taxon>
        <taxon>Acari</taxon>
        <taxon>Acariformes</taxon>
        <taxon>Sarcoptiformes</taxon>
        <taxon>Oribatida</taxon>
        <taxon>Brachypylina</taxon>
        <taxon>Oppioidea</taxon>
        <taxon>Oppiidae</taxon>
        <taxon>Medioppia</taxon>
    </lineage>
</organism>
<dbReference type="Pfam" id="PF13086">
    <property type="entry name" value="AAA_11"/>
    <property type="match status" value="2"/>
</dbReference>
<dbReference type="EMBL" id="CAJPIZ010000129">
    <property type="protein sequence ID" value="CAG2100536.1"/>
    <property type="molecule type" value="Genomic_DNA"/>
</dbReference>
<protein>
    <recommendedName>
        <fullName evidence="6">Helicase ATP-binding domain-containing protein</fullName>
    </recommendedName>
</protein>
<evidence type="ECO:0000256" key="3">
    <source>
        <dbReference type="ARBA" id="ARBA00022806"/>
    </source>
</evidence>
<evidence type="ECO:0000313" key="7">
    <source>
        <dbReference type="EMBL" id="CAD7620106.1"/>
    </source>
</evidence>
<evidence type="ECO:0000256" key="4">
    <source>
        <dbReference type="ARBA" id="ARBA00022840"/>
    </source>
</evidence>
<feature type="domain" description="Helicase ATP-binding" evidence="6">
    <location>
        <begin position="241"/>
        <end position="461"/>
    </location>
</feature>
<keyword evidence="8" id="KW-1185">Reference proteome</keyword>
<gene>
    <name evidence="7" type="ORF">OSB1V03_LOCUS602</name>
</gene>
<dbReference type="OrthoDB" id="6513042at2759"/>
<evidence type="ECO:0000259" key="6">
    <source>
        <dbReference type="SMART" id="SM00487"/>
    </source>
</evidence>
<proteinExistence type="predicted"/>
<dbReference type="InterPro" id="IPR041677">
    <property type="entry name" value="DNA2/NAM7_AAA_11"/>
</dbReference>
<dbReference type="InterPro" id="IPR041679">
    <property type="entry name" value="DNA2/NAM7-like_C"/>
</dbReference>
<dbReference type="GO" id="GO:0005694">
    <property type="term" value="C:chromosome"/>
    <property type="evidence" value="ECO:0007669"/>
    <property type="project" value="UniProtKB-ARBA"/>
</dbReference>